<reference evidence="1" key="1">
    <citation type="journal article" date="2020" name="Nature">
        <title>Giant virus diversity and host interactions through global metagenomics.</title>
        <authorList>
            <person name="Schulz F."/>
            <person name="Roux S."/>
            <person name="Paez-Espino D."/>
            <person name="Jungbluth S."/>
            <person name="Walsh D.A."/>
            <person name="Denef V.J."/>
            <person name="McMahon K.D."/>
            <person name="Konstantinidis K.T."/>
            <person name="Eloe-Fadrosh E.A."/>
            <person name="Kyrpides N.C."/>
            <person name="Woyke T."/>
        </authorList>
    </citation>
    <scope>NUCLEOTIDE SEQUENCE</scope>
    <source>
        <strain evidence="1">GVMAG-S-1004661-13</strain>
    </source>
</reference>
<dbReference type="EMBL" id="MN740555">
    <property type="protein sequence ID" value="QHS77553.1"/>
    <property type="molecule type" value="Genomic_DNA"/>
</dbReference>
<dbReference type="GO" id="GO:0005634">
    <property type="term" value="C:nucleus"/>
    <property type="evidence" value="ECO:0007669"/>
    <property type="project" value="TreeGrafter"/>
</dbReference>
<dbReference type="AlphaFoldDB" id="A0A6C0ADM0"/>
<protein>
    <recommendedName>
        <fullName evidence="2">Trimethylguanosine synthase</fullName>
    </recommendedName>
</protein>
<dbReference type="InterPro" id="IPR029063">
    <property type="entry name" value="SAM-dependent_MTases_sf"/>
</dbReference>
<evidence type="ECO:0008006" key="2">
    <source>
        <dbReference type="Google" id="ProtNLM"/>
    </source>
</evidence>
<dbReference type="PANTHER" id="PTHR14741">
    <property type="entry name" value="S-ADENOSYLMETHIONINE-DEPENDENT METHYLTRANSFERASE RELATED"/>
    <property type="match status" value="1"/>
</dbReference>
<accession>A0A6C0ADM0</accession>
<sequence>MKISTLSKNVYYINPDEIMLQKRESHLIHLKIPKEYYTFNFFNLTKNKNIVYKNKFTNLNYEELREKLEDKYKNYHVIKINDLGQKLKNIFYNFDKFNSCEIELAEHDLSKIFIKYKKVELKNNINFNYKKHLVIQELNKLLINLKMVFNKYVKLGKEKNDEDFVIMWEHLSFNHLFKLLKRNDIEINSSYKNNFDGPKEIVIKNNRFIKDYFPECKNNNLMISNVGLYSVTKSGSSEIIIGHIMNILKCKNLESKNLTITDGTSGVGGDIIRFAKHFNFVNAIEISATHSSIIENNIKQYEYNNTNVINSDYTKVYNNIEQDIIYLDSPWGGGDYVKDSKINLVMFGSSLTFNEFVKNILLKNPDIILIIKCPINFSIIDISETILNSEQNILNSKKMKIVGVKNFLLVCFF</sequence>
<dbReference type="SUPFAM" id="SSF53335">
    <property type="entry name" value="S-adenosyl-L-methionine-dependent methyltransferases"/>
    <property type="match status" value="1"/>
</dbReference>
<dbReference type="GO" id="GO:0071164">
    <property type="term" value="F:RNA cap trimethylguanosine synthase activity"/>
    <property type="evidence" value="ECO:0007669"/>
    <property type="project" value="TreeGrafter"/>
</dbReference>
<dbReference type="PANTHER" id="PTHR14741:SF32">
    <property type="entry name" value="TRIMETHYLGUANOSINE SYNTHASE"/>
    <property type="match status" value="1"/>
</dbReference>
<dbReference type="InterPro" id="IPR019012">
    <property type="entry name" value="RNA_cap_Gua-N2-MeTrfase"/>
</dbReference>
<dbReference type="Pfam" id="PF09445">
    <property type="entry name" value="Methyltransf_15"/>
    <property type="match status" value="1"/>
</dbReference>
<dbReference type="Gene3D" id="3.40.50.150">
    <property type="entry name" value="Vaccinia Virus protein VP39"/>
    <property type="match status" value="1"/>
</dbReference>
<proteinExistence type="predicted"/>
<name>A0A6C0ADM0_9ZZZZ</name>
<evidence type="ECO:0000313" key="1">
    <source>
        <dbReference type="EMBL" id="QHS77553.1"/>
    </source>
</evidence>
<organism evidence="1">
    <name type="scientific">viral metagenome</name>
    <dbReference type="NCBI Taxonomy" id="1070528"/>
    <lineage>
        <taxon>unclassified sequences</taxon>
        <taxon>metagenomes</taxon>
        <taxon>organismal metagenomes</taxon>
    </lineage>
</organism>